<accession>A0ABU8LMB9</accession>
<reference evidence="4 5" key="1">
    <citation type="submission" date="2024-02" db="EMBL/GenBank/DDBJ databases">
        <authorList>
            <person name="Saticioglu I.B."/>
        </authorList>
    </citation>
    <scope>NUCLEOTIDE SEQUENCE [LARGE SCALE GENOMIC DNA]</scope>
    <source>
        <strain evidence="4 5">Mu-43</strain>
    </source>
</reference>
<feature type="domain" description="Aspartate/homoserine dehydrogenase NAD-binding" evidence="3">
    <location>
        <begin position="45"/>
        <end position="89"/>
    </location>
</feature>
<dbReference type="Pfam" id="PF01958">
    <property type="entry name" value="Asp_DH_C"/>
    <property type="match status" value="1"/>
</dbReference>
<gene>
    <name evidence="4" type="ORF">WDU93_10470</name>
</gene>
<dbReference type="SUPFAM" id="SSF55347">
    <property type="entry name" value="Glyceraldehyde-3-phosphate dehydrogenase-like, C-terminal domain"/>
    <property type="match status" value="1"/>
</dbReference>
<dbReference type="Gene3D" id="3.40.50.720">
    <property type="entry name" value="NAD(P)-binding Rossmann-like Domain"/>
    <property type="match status" value="1"/>
</dbReference>
<dbReference type="InterPro" id="IPR002811">
    <property type="entry name" value="Asp_DH"/>
</dbReference>
<proteinExistence type="inferred from homology"/>
<dbReference type="SUPFAM" id="SSF51735">
    <property type="entry name" value="NAD(P)-binding Rossmann-fold domains"/>
    <property type="match status" value="1"/>
</dbReference>
<dbReference type="Gene3D" id="3.30.360.10">
    <property type="entry name" value="Dihydrodipicolinate Reductase, domain 2"/>
    <property type="match status" value="1"/>
</dbReference>
<protein>
    <submittedName>
        <fullName evidence="4">Aspartate dehydrogenase domain-containing protein</fullName>
    </submittedName>
</protein>
<organism evidence="4 5">
    <name type="scientific">Microbacterium istanbulense</name>
    <dbReference type="NCBI Taxonomy" id="3122049"/>
    <lineage>
        <taxon>Bacteria</taxon>
        <taxon>Bacillati</taxon>
        <taxon>Actinomycetota</taxon>
        <taxon>Actinomycetes</taxon>
        <taxon>Micrococcales</taxon>
        <taxon>Microbacteriaceae</taxon>
        <taxon>Microbacterium</taxon>
    </lineage>
</organism>
<name>A0ABU8LMB9_9MICO</name>
<evidence type="ECO:0000313" key="4">
    <source>
        <dbReference type="EMBL" id="MEJ1092115.1"/>
    </source>
</evidence>
<dbReference type="PANTHER" id="PTHR31873:SF6">
    <property type="entry name" value="ASPARTATE DEHYDROGENASE DOMAIN-CONTAINING PROTEIN"/>
    <property type="match status" value="1"/>
</dbReference>
<dbReference type="InterPro" id="IPR005106">
    <property type="entry name" value="Asp/hSer_DH_NAD-bd"/>
</dbReference>
<keyword evidence="5" id="KW-1185">Reference proteome</keyword>
<dbReference type="Proteomes" id="UP001366085">
    <property type="component" value="Unassembled WGS sequence"/>
</dbReference>
<dbReference type="RefSeq" id="WP_337320346.1">
    <property type="nucleotide sequence ID" value="NZ_JBBDGN010000009.1"/>
</dbReference>
<evidence type="ECO:0000259" key="3">
    <source>
        <dbReference type="Pfam" id="PF03447"/>
    </source>
</evidence>
<dbReference type="InterPro" id="IPR036291">
    <property type="entry name" value="NAD(P)-bd_dom_sf"/>
</dbReference>
<evidence type="ECO:0000313" key="5">
    <source>
        <dbReference type="Proteomes" id="UP001366085"/>
    </source>
</evidence>
<dbReference type="EMBL" id="JBBDGN010000009">
    <property type="protein sequence ID" value="MEJ1092115.1"/>
    <property type="molecule type" value="Genomic_DNA"/>
</dbReference>
<feature type="domain" description="Aspartate dehydrogenase" evidence="2">
    <location>
        <begin position="155"/>
        <end position="240"/>
    </location>
</feature>
<dbReference type="PANTHER" id="PTHR31873">
    <property type="entry name" value="L-ASPARTATE DEHYDROGENASE-RELATED"/>
    <property type="match status" value="1"/>
</dbReference>
<dbReference type="Pfam" id="PF03447">
    <property type="entry name" value="NAD_binding_3"/>
    <property type="match status" value="1"/>
</dbReference>
<comment type="similarity">
    <text evidence="1">Belongs to the L-aspartate dehydrogenase family.</text>
</comment>
<comment type="caution">
    <text evidence="4">The sequence shown here is derived from an EMBL/GenBank/DDBJ whole genome shotgun (WGS) entry which is preliminary data.</text>
</comment>
<evidence type="ECO:0000256" key="1">
    <source>
        <dbReference type="ARBA" id="ARBA00008331"/>
    </source>
</evidence>
<sequence>MTDLRVGFLGGGHITSVLRRAVDETRPYRVVGTFGRDDTVPARGEVDVIVEAATQRAVRERVPGLLADGIDVILLSVGALADAALRTLLTVDTAQPASGTLIACTGAIGGIDQIRALRAAGPLRRVSLESRKLPATLLQPWMDADLQDALRAGDREIVLAEGLAADVARRFPASANIAASLALAADAWDHATARIIADPTATTTRHTIHAEGDLGAIDVVVSNAPSPERPRSSAVVAWAALRSLDDYARSRGFRAPEGIPFL</sequence>
<evidence type="ECO:0000259" key="2">
    <source>
        <dbReference type="Pfam" id="PF01958"/>
    </source>
</evidence>